<feature type="transmembrane region" description="Helical" evidence="1">
    <location>
        <begin position="115"/>
        <end position="137"/>
    </location>
</feature>
<keyword evidence="1" id="KW-0812">Transmembrane</keyword>
<evidence type="ECO:0000256" key="1">
    <source>
        <dbReference type="SAM" id="Phobius"/>
    </source>
</evidence>
<name>A0A1F2ULM9_9ACTN</name>
<dbReference type="AlphaFoldDB" id="A0A1F2ULM9"/>
<accession>A0A1F2ULM9</accession>
<keyword evidence="1" id="KW-0472">Membrane</keyword>
<keyword evidence="1" id="KW-1133">Transmembrane helix</keyword>
<evidence type="ECO:0000313" key="3">
    <source>
        <dbReference type="Proteomes" id="UP000178086"/>
    </source>
</evidence>
<dbReference type="EMBL" id="MELI01000057">
    <property type="protein sequence ID" value="OFW33882.1"/>
    <property type="molecule type" value="Genomic_DNA"/>
</dbReference>
<gene>
    <name evidence="2" type="ORF">A2074_02780</name>
</gene>
<dbReference type="Proteomes" id="UP000178086">
    <property type="component" value="Unassembled WGS sequence"/>
</dbReference>
<feature type="transmembrane region" description="Helical" evidence="1">
    <location>
        <begin position="12"/>
        <end position="35"/>
    </location>
</feature>
<reference evidence="2 3" key="1">
    <citation type="journal article" date="2016" name="Nat. Commun.">
        <title>Thousands of microbial genomes shed light on interconnected biogeochemical processes in an aquifer system.</title>
        <authorList>
            <person name="Anantharaman K."/>
            <person name="Brown C.T."/>
            <person name="Hug L.A."/>
            <person name="Sharon I."/>
            <person name="Castelle C.J."/>
            <person name="Probst A.J."/>
            <person name="Thomas B.C."/>
            <person name="Singh A."/>
            <person name="Wilkins M.J."/>
            <person name="Karaoz U."/>
            <person name="Brodie E.L."/>
            <person name="Williams K.H."/>
            <person name="Hubbard S.S."/>
            <person name="Banfield J.F."/>
        </authorList>
    </citation>
    <scope>NUCLEOTIDE SEQUENCE [LARGE SCALE GENOMIC DNA]</scope>
</reference>
<feature type="transmembrane region" description="Helical" evidence="1">
    <location>
        <begin position="41"/>
        <end position="61"/>
    </location>
</feature>
<feature type="transmembrane region" description="Helical" evidence="1">
    <location>
        <begin position="82"/>
        <end position="103"/>
    </location>
</feature>
<evidence type="ECO:0000313" key="2">
    <source>
        <dbReference type="EMBL" id="OFW33882.1"/>
    </source>
</evidence>
<organism evidence="2 3">
    <name type="scientific">Candidatus Aquicultor primus</name>
    <dbReference type="NCBI Taxonomy" id="1797195"/>
    <lineage>
        <taxon>Bacteria</taxon>
        <taxon>Bacillati</taxon>
        <taxon>Actinomycetota</taxon>
        <taxon>Candidatus Aquicultoria</taxon>
        <taxon>Candidatus Aquicultorales</taxon>
        <taxon>Candidatus Aquicultoraceae</taxon>
        <taxon>Candidatus Aquicultor</taxon>
    </lineage>
</organism>
<sequence>MKKITDLYLAHPKLIGALYCAVPAVVWFAVVVATVPFRDVYLLRLALCLVIGCPIGAYLNNYGLDLWLMKHKVAGPGKISDGALNGAAIGVGTALLPALTALISTNHPEEAKTFIIFVYVASALLGMMIGATAAVVGRDYISR</sequence>
<protein>
    <submittedName>
        <fullName evidence="2">Uncharacterized protein</fullName>
    </submittedName>
</protein>
<comment type="caution">
    <text evidence="2">The sequence shown here is derived from an EMBL/GenBank/DDBJ whole genome shotgun (WGS) entry which is preliminary data.</text>
</comment>
<proteinExistence type="predicted"/>